<dbReference type="InterPro" id="IPR026960">
    <property type="entry name" value="RVT-Znf"/>
</dbReference>
<feature type="region of interest" description="Disordered" evidence="1">
    <location>
        <begin position="351"/>
        <end position="376"/>
    </location>
</feature>
<evidence type="ECO:0000259" key="3">
    <source>
        <dbReference type="Pfam" id="PF14111"/>
    </source>
</evidence>
<dbReference type="InterPro" id="IPR036691">
    <property type="entry name" value="Endo/exonu/phosph_ase_sf"/>
</dbReference>
<feature type="domain" description="Reverse transcriptase zinc-binding" evidence="2">
    <location>
        <begin position="936"/>
        <end position="1016"/>
    </location>
</feature>
<sequence>MVKKKSKSISLVDLPEIDVAASGSSIQGTVLPSLASLAENSEILASRSLFPVCSNQFSGLGSSLGSGPNPVETKPPVTQFSSSPPPPEVCPQSVGAASAQPGSNSGNGDIPARNYADLLKSSAQLQELGSPIEHVSGAPFVLIPDENIEAAKLEFKDFIYARFHGDYPTMGKIIGVVNAVWAKTGPKIFIHNIGQGIYLLRVTNQRTREVLLSRTCWNIAGLPMFVAPWSPDYSPDEPPLTSAIVPVEMRNVPYLLFNKESLSRLATAIGKPDSLAPETERKLNFEVAKLYVRVDLTSPLPTKIVSGFSNGKEVMIDVSYPWLPVKCDRCNKFGHTAIKCSMGVAEGAFASRSVRQSTTETSRRRSRSRPSRSTVKKVKQGTLQYVPVVKNSQEVPKNSDSMEALVNSTYGDQEKSPSEEYDTELEEGEIYQQVLEVFTVFQQSTDGRLAEQKNPASDDLIVGSEVNKVLVIDTTNSSGSGEDSLDTGAVGLDSGVVGVVLVSSTAAVDAAVEVHDTGEVIAGLGSALEVSVNDTEDIPNANGGKKAPDIEATEYAPKQEQEEPYILVKNRRTIPRGWNFFGNYEDDDSGRIVLVWDPRVILVIYEATAQSVTCGVSVLSENISLTVTFVYGFNQVEDRRCLWHNLVNLQTTSPVSYSPWSDANIGLQDAQLFEAQAKGLPFTWRNSQDNNPISTRIDHAFINQAWLTSFPDSYADFLDPSQSDHAPCLFRMPSIRRQVVKPFKFFHHVIDHPEYADTVSQAWNYAQITGTDQFKLVRSLKLLKRPLRLLNKRHFSGISQRVKAQKERVDVLQRSLLTMPDIPTAREEHIQRDKLNVLLKAEEKFYKQRSRVRWAGVGDRNTPFYHRTVSSHASRNHIHYLKDSDDRLYYSMDEIKSHAADYFQGILGSTDLPLSSASSEELRSLLPFRWGFGPSFSTRVTWERSRTRSPLVNWHSIVWFKEEIPRCSFIAWTAFLGRLPTRDRLISWGLSVPPGCALCSTADETISHIFFQCSFALCQHLQGPHASRATVVLKLLNQVIIYSLWRERNARIFTSVSAAPEAFFRVVDRAMRDRLLSLSRPPIAVSVPSLLELYFWFLSPFS</sequence>
<dbReference type="Pfam" id="PF13966">
    <property type="entry name" value="zf-RVT"/>
    <property type="match status" value="1"/>
</dbReference>
<organism evidence="4">
    <name type="scientific">Brassica oleracea</name>
    <name type="common">Wild cabbage</name>
    <dbReference type="NCBI Taxonomy" id="3712"/>
    <lineage>
        <taxon>Eukaryota</taxon>
        <taxon>Viridiplantae</taxon>
        <taxon>Streptophyta</taxon>
        <taxon>Embryophyta</taxon>
        <taxon>Tracheophyta</taxon>
        <taxon>Spermatophyta</taxon>
        <taxon>Magnoliopsida</taxon>
        <taxon>eudicotyledons</taxon>
        <taxon>Gunneridae</taxon>
        <taxon>Pentapetalae</taxon>
        <taxon>rosids</taxon>
        <taxon>malvids</taxon>
        <taxon>Brassicales</taxon>
        <taxon>Brassicaceae</taxon>
        <taxon>Brassiceae</taxon>
        <taxon>Brassica</taxon>
    </lineage>
</organism>
<dbReference type="InterPro" id="IPR025558">
    <property type="entry name" value="DUF4283"/>
</dbReference>
<proteinExistence type="predicted"/>
<accession>A0A3P6DMU6</accession>
<dbReference type="AlphaFoldDB" id="A0A3P6DMU6"/>
<evidence type="ECO:0008006" key="5">
    <source>
        <dbReference type="Google" id="ProtNLM"/>
    </source>
</evidence>
<feature type="compositionally biased region" description="Low complexity" evidence="1">
    <location>
        <begin position="351"/>
        <end position="360"/>
    </location>
</feature>
<feature type="region of interest" description="Disordered" evidence="1">
    <location>
        <begin position="63"/>
        <end position="111"/>
    </location>
</feature>
<dbReference type="SUPFAM" id="SSF56219">
    <property type="entry name" value="DNase I-like"/>
    <property type="match status" value="1"/>
</dbReference>
<dbReference type="Pfam" id="PF14111">
    <property type="entry name" value="DUF4283"/>
    <property type="match status" value="1"/>
</dbReference>
<dbReference type="PANTHER" id="PTHR31286:SF175">
    <property type="entry name" value="DUF4283 DOMAIN-CONTAINING PROTEIN"/>
    <property type="match status" value="1"/>
</dbReference>
<dbReference type="InterPro" id="IPR040256">
    <property type="entry name" value="At4g02000-like"/>
</dbReference>
<feature type="domain" description="DUF4283" evidence="3">
    <location>
        <begin position="153"/>
        <end position="237"/>
    </location>
</feature>
<dbReference type="EMBL" id="LR031875">
    <property type="protein sequence ID" value="VDD32713.1"/>
    <property type="molecule type" value="Genomic_DNA"/>
</dbReference>
<gene>
    <name evidence="4" type="ORF">BOLC9T58036H</name>
</gene>
<dbReference type="Gene3D" id="3.60.10.10">
    <property type="entry name" value="Endonuclease/exonuclease/phosphatase"/>
    <property type="match status" value="1"/>
</dbReference>
<reference evidence="4" key="1">
    <citation type="submission" date="2018-11" db="EMBL/GenBank/DDBJ databases">
        <authorList>
            <consortium name="Genoscope - CEA"/>
            <person name="William W."/>
        </authorList>
    </citation>
    <scope>NUCLEOTIDE SEQUENCE</scope>
</reference>
<evidence type="ECO:0000259" key="2">
    <source>
        <dbReference type="Pfam" id="PF13966"/>
    </source>
</evidence>
<feature type="compositionally biased region" description="Basic residues" evidence="1">
    <location>
        <begin position="364"/>
        <end position="376"/>
    </location>
</feature>
<dbReference type="PANTHER" id="PTHR31286">
    <property type="entry name" value="GLYCINE-RICH CELL WALL STRUCTURAL PROTEIN 1.8-LIKE"/>
    <property type="match status" value="1"/>
</dbReference>
<name>A0A3P6DMU6_BRAOL</name>
<evidence type="ECO:0000313" key="4">
    <source>
        <dbReference type="EMBL" id="VDD32713.1"/>
    </source>
</evidence>
<evidence type="ECO:0000256" key="1">
    <source>
        <dbReference type="SAM" id="MobiDB-lite"/>
    </source>
</evidence>
<protein>
    <recommendedName>
        <fullName evidence="5">DUF4283 domain-containing protein</fullName>
    </recommendedName>
</protein>